<dbReference type="GO" id="GO:0005615">
    <property type="term" value="C:extracellular space"/>
    <property type="evidence" value="ECO:0007669"/>
    <property type="project" value="TreeGrafter"/>
</dbReference>
<gene>
    <name evidence="1" type="ORF">PMEA_00026791</name>
</gene>
<comment type="caution">
    <text evidence="1">The sequence shown here is derived from an EMBL/GenBank/DDBJ whole genome shotgun (WGS) entry which is preliminary data.</text>
</comment>
<sequence length="759" mass="86713">GHRTEIKCKPHRPDRHGIKQIIEHYGPLGLIENRTCDDTHYPDICAFHNTESGDQTLSCNPKVCGSSAVRISSVDPKMGKAVTKWKRLSKKQIDRTVRTAVKTNLERGFSFLFLRCGEIFQVLSFPPVLKKVDGGKKRTKINLNVILLDSISRPHFYRILPRAVKALHDISHNPKIQATALDFELLQSIGQQTFENMRPFFCGVVEDDNKVTASAKNAKASLGVKVLYGTFKKWGYQTFFQEDLCWYDIWGSALTDIGKRATPQSDSEFRERWKEFQDKVAKKQIDHQGITHFSCTALEKILRRTNPFDFPQKICLNGRFYSWYFMDYITKVYTALRSDEKAKPLLSYTHFNTGHETNGKRMINMDANMAKFFKDMASFPDTLTLILSDHGHTRTPFRNTKEGGKELYDPVFFMIVPDGIKEKLGPRRMNALVTNQKRLFALKDVHKAFMSLYDPQKMDSDDYSVTGIFSEILANRTCADLDMLPLTRCKCEGFNKEIEIKENADDYKWLAEFAVGHINNAIQRQHREGKIANSSENYGYGNCERLVGKSFSKVIKRFRGEFIITSMDIHVFPPTGYKKDEVFRVSVKQFATPKDGVFFINSIRVTTYSKFAPCADKSVDIKLCACTKHQTSDLAKKGVLFENGVPRKMFGSATIVKDLDSNCLLFLRRDYGTFAFALEVANVCTDITYRFSMTGSTDQRVFTKTLPISLELPPKTFHFLTSVSKYVVKVDSDLNLKASIHVKNGESNTFHFLRTARVL</sequence>
<keyword evidence="2" id="KW-1185">Reference proteome</keyword>
<evidence type="ECO:0000313" key="2">
    <source>
        <dbReference type="Proteomes" id="UP001159428"/>
    </source>
</evidence>
<dbReference type="AlphaFoldDB" id="A0AAU9XMX8"/>
<evidence type="ECO:0000313" key="1">
    <source>
        <dbReference type="EMBL" id="CAH3152405.1"/>
    </source>
</evidence>
<dbReference type="InterPro" id="IPR017850">
    <property type="entry name" value="Alkaline_phosphatase_core_sf"/>
</dbReference>
<accession>A0AAU9XMX8</accession>
<name>A0AAU9XMX8_9CNID</name>
<dbReference type="PANTHER" id="PTHR10974">
    <property type="entry name" value="FI08016P-RELATED"/>
    <property type="match status" value="1"/>
</dbReference>
<proteinExistence type="predicted"/>
<dbReference type="InterPro" id="IPR004245">
    <property type="entry name" value="DUF229"/>
</dbReference>
<reference evidence="1 2" key="1">
    <citation type="submission" date="2022-05" db="EMBL/GenBank/DDBJ databases">
        <authorList>
            <consortium name="Genoscope - CEA"/>
            <person name="William W."/>
        </authorList>
    </citation>
    <scope>NUCLEOTIDE SEQUENCE [LARGE SCALE GENOMIC DNA]</scope>
</reference>
<dbReference type="Proteomes" id="UP001159428">
    <property type="component" value="Unassembled WGS sequence"/>
</dbReference>
<dbReference type="Pfam" id="PF02995">
    <property type="entry name" value="DUF229"/>
    <property type="match status" value="1"/>
</dbReference>
<organism evidence="1 2">
    <name type="scientific">Pocillopora meandrina</name>
    <dbReference type="NCBI Taxonomy" id="46732"/>
    <lineage>
        <taxon>Eukaryota</taxon>
        <taxon>Metazoa</taxon>
        <taxon>Cnidaria</taxon>
        <taxon>Anthozoa</taxon>
        <taxon>Hexacorallia</taxon>
        <taxon>Scleractinia</taxon>
        <taxon>Astrocoeniina</taxon>
        <taxon>Pocilloporidae</taxon>
        <taxon>Pocillopora</taxon>
    </lineage>
</organism>
<dbReference type="PANTHER" id="PTHR10974:SF39">
    <property type="entry name" value="E2F TRANSCRIPTION FACTOR CC-MB DOMAIN-CONTAINING PROTEIN"/>
    <property type="match status" value="1"/>
</dbReference>
<dbReference type="EMBL" id="CALNXJ010000051">
    <property type="protein sequence ID" value="CAH3152405.1"/>
    <property type="molecule type" value="Genomic_DNA"/>
</dbReference>
<feature type="non-terminal residue" evidence="1">
    <location>
        <position position="1"/>
    </location>
</feature>
<dbReference type="SUPFAM" id="SSF53649">
    <property type="entry name" value="Alkaline phosphatase-like"/>
    <property type="match status" value="1"/>
</dbReference>
<protein>
    <submittedName>
        <fullName evidence="1">Uncharacterized protein</fullName>
    </submittedName>
</protein>